<name>A0A6J5NHS7_9CAUD</name>
<evidence type="ECO:0000313" key="1">
    <source>
        <dbReference type="EMBL" id="CAB4158357.1"/>
    </source>
</evidence>
<organism evidence="1">
    <name type="scientific">uncultured Caudovirales phage</name>
    <dbReference type="NCBI Taxonomy" id="2100421"/>
    <lineage>
        <taxon>Viruses</taxon>
        <taxon>Duplodnaviria</taxon>
        <taxon>Heunggongvirae</taxon>
        <taxon>Uroviricota</taxon>
        <taxon>Caudoviricetes</taxon>
        <taxon>Peduoviridae</taxon>
        <taxon>Maltschvirus</taxon>
        <taxon>Maltschvirus maltsch</taxon>
    </lineage>
</organism>
<dbReference type="EMBL" id="LR796678">
    <property type="protein sequence ID" value="CAB4158357.1"/>
    <property type="molecule type" value="Genomic_DNA"/>
</dbReference>
<protein>
    <submittedName>
        <fullName evidence="1">Uncharacterized protein</fullName>
    </submittedName>
</protein>
<sequence>MKFIQMREYCQTMQVHPMLCPVCKDEHTHHERVEVFARQEDEETGTHTTVVGASVKVDKDMRNNPSRRRHGVRIYFTCEQCHHELDGDSPPMFQLLIIQHKGHTLLETVYYIEDKS</sequence>
<gene>
    <name evidence="1" type="ORF">UFOVP698_4</name>
</gene>
<reference evidence="1" key="1">
    <citation type="submission" date="2020-04" db="EMBL/GenBank/DDBJ databases">
        <authorList>
            <person name="Chiriac C."/>
            <person name="Salcher M."/>
            <person name="Ghai R."/>
            <person name="Kavagutti S V."/>
        </authorList>
    </citation>
    <scope>NUCLEOTIDE SEQUENCE</scope>
</reference>
<proteinExistence type="predicted"/>
<accession>A0A6J5NHS7</accession>